<comment type="caution">
    <text evidence="2">The sequence shown here is derived from an EMBL/GenBank/DDBJ whole genome shotgun (WGS) entry which is preliminary data.</text>
</comment>
<protein>
    <submittedName>
        <fullName evidence="2">Uncharacterized protein</fullName>
    </submittedName>
</protein>
<feature type="chain" id="PRO_5046933099" evidence="1">
    <location>
        <begin position="17"/>
        <end position="131"/>
    </location>
</feature>
<evidence type="ECO:0000313" key="2">
    <source>
        <dbReference type="EMBL" id="KAK4017951.1"/>
    </source>
</evidence>
<name>A0ABQ9ZYP7_9CRUS</name>
<evidence type="ECO:0000256" key="1">
    <source>
        <dbReference type="SAM" id="SignalP"/>
    </source>
</evidence>
<evidence type="ECO:0000313" key="3">
    <source>
        <dbReference type="Proteomes" id="UP001234178"/>
    </source>
</evidence>
<organism evidence="2 3">
    <name type="scientific">Daphnia magna</name>
    <dbReference type="NCBI Taxonomy" id="35525"/>
    <lineage>
        <taxon>Eukaryota</taxon>
        <taxon>Metazoa</taxon>
        <taxon>Ecdysozoa</taxon>
        <taxon>Arthropoda</taxon>
        <taxon>Crustacea</taxon>
        <taxon>Branchiopoda</taxon>
        <taxon>Diplostraca</taxon>
        <taxon>Cladocera</taxon>
        <taxon>Anomopoda</taxon>
        <taxon>Daphniidae</taxon>
        <taxon>Daphnia</taxon>
    </lineage>
</organism>
<reference evidence="2 3" key="1">
    <citation type="journal article" date="2023" name="Nucleic Acids Res.">
        <title>The hologenome of Daphnia magna reveals possible DNA methylation and microbiome-mediated evolution of the host genome.</title>
        <authorList>
            <person name="Chaturvedi A."/>
            <person name="Li X."/>
            <person name="Dhandapani V."/>
            <person name="Marshall H."/>
            <person name="Kissane S."/>
            <person name="Cuenca-Cambronero M."/>
            <person name="Asole G."/>
            <person name="Calvet F."/>
            <person name="Ruiz-Romero M."/>
            <person name="Marangio P."/>
            <person name="Guigo R."/>
            <person name="Rago D."/>
            <person name="Mirbahai L."/>
            <person name="Eastwood N."/>
            <person name="Colbourne J.K."/>
            <person name="Zhou J."/>
            <person name="Mallon E."/>
            <person name="Orsini L."/>
        </authorList>
    </citation>
    <scope>NUCLEOTIDE SEQUENCE [LARGE SCALE GENOMIC DNA]</scope>
    <source>
        <strain evidence="2">LRV0_1</strain>
    </source>
</reference>
<keyword evidence="1" id="KW-0732">Signal</keyword>
<dbReference type="Proteomes" id="UP001234178">
    <property type="component" value="Unassembled WGS sequence"/>
</dbReference>
<keyword evidence="3" id="KW-1185">Reference proteome</keyword>
<dbReference type="EMBL" id="JAOYFB010000036">
    <property type="protein sequence ID" value="KAK4017951.1"/>
    <property type="molecule type" value="Genomic_DNA"/>
</dbReference>
<feature type="signal peptide" evidence="1">
    <location>
        <begin position="1"/>
        <end position="16"/>
    </location>
</feature>
<gene>
    <name evidence="2" type="ORF">OUZ56_000025</name>
</gene>
<sequence length="131" mass="13408">MKIAIALACLLALAAAVDQVELADQMTDLDAAENRYGAYGGFGGYGGYGGRGGYAGHSGYGGYGGNSGNKFRFGRSVEEDVVADLKTAENHRANYGGYRGGISGNYGGYRAGNYGGRPGGNYGAHGGRHHG</sequence>
<accession>A0ABQ9ZYP7</accession>
<proteinExistence type="predicted"/>